<comment type="caution">
    <text evidence="2">The sequence shown here is derived from an EMBL/GenBank/DDBJ whole genome shotgun (WGS) entry which is preliminary data.</text>
</comment>
<organism evidence="2 3">
    <name type="scientific">Lithohypha guttulata</name>
    <dbReference type="NCBI Taxonomy" id="1690604"/>
    <lineage>
        <taxon>Eukaryota</taxon>
        <taxon>Fungi</taxon>
        <taxon>Dikarya</taxon>
        <taxon>Ascomycota</taxon>
        <taxon>Pezizomycotina</taxon>
        <taxon>Eurotiomycetes</taxon>
        <taxon>Chaetothyriomycetidae</taxon>
        <taxon>Chaetothyriales</taxon>
        <taxon>Trichomeriaceae</taxon>
        <taxon>Lithohypha</taxon>
    </lineage>
</organism>
<sequence>MGGGVTLEQARKEVQLRSGLITTDGAILNSVIYAALRVWLLIIFRAREDESLGANRPSMEWPENASLKDTLDQVVAISTTELTLNQRRFSPHFTVANMVSICGLRIEWASTLDDHLYLDRQHKVLRVFPYRDWLLIKVEAASRSKYKSPVFAEAIQAHGNPSQPANSNHRICSAPLPAEVYEETSRTLDLLFPSWDKRTQKFLKRKGKQFHSSHSQNRLLDLKHYPYWKDRILELNEDIFLGPVEGWAQLWNDRRDPQKFWKFWIALAVFTLTTASTVASILQTWAASRTSA</sequence>
<proteinExistence type="predicted"/>
<keyword evidence="1" id="KW-0812">Transmembrane</keyword>
<keyword evidence="1" id="KW-0472">Membrane</keyword>
<keyword evidence="3" id="KW-1185">Reference proteome</keyword>
<evidence type="ECO:0000313" key="3">
    <source>
        <dbReference type="Proteomes" id="UP001345013"/>
    </source>
</evidence>
<accession>A0ABR0K6M5</accession>
<feature type="transmembrane region" description="Helical" evidence="1">
    <location>
        <begin position="26"/>
        <end position="46"/>
    </location>
</feature>
<dbReference type="Proteomes" id="UP001345013">
    <property type="component" value="Unassembled WGS sequence"/>
</dbReference>
<name>A0ABR0K6M5_9EURO</name>
<evidence type="ECO:0000313" key="2">
    <source>
        <dbReference type="EMBL" id="KAK5089311.1"/>
    </source>
</evidence>
<gene>
    <name evidence="2" type="ORF">LTR24_006305</name>
</gene>
<feature type="transmembrane region" description="Helical" evidence="1">
    <location>
        <begin position="263"/>
        <end position="286"/>
    </location>
</feature>
<evidence type="ECO:0000256" key="1">
    <source>
        <dbReference type="SAM" id="Phobius"/>
    </source>
</evidence>
<reference evidence="2 3" key="1">
    <citation type="submission" date="2023-08" db="EMBL/GenBank/DDBJ databases">
        <title>Black Yeasts Isolated from many extreme environments.</title>
        <authorList>
            <person name="Coleine C."/>
            <person name="Stajich J.E."/>
            <person name="Selbmann L."/>
        </authorList>
    </citation>
    <scope>NUCLEOTIDE SEQUENCE [LARGE SCALE GENOMIC DNA]</scope>
    <source>
        <strain evidence="2 3">CCFEE 5885</strain>
    </source>
</reference>
<dbReference type="EMBL" id="JAVRRG010000080">
    <property type="protein sequence ID" value="KAK5089311.1"/>
    <property type="molecule type" value="Genomic_DNA"/>
</dbReference>
<keyword evidence="1" id="KW-1133">Transmembrane helix</keyword>
<protein>
    <submittedName>
        <fullName evidence="2">Uncharacterized protein</fullName>
    </submittedName>
</protein>